<evidence type="ECO:0000259" key="1">
    <source>
        <dbReference type="Pfam" id="PF00753"/>
    </source>
</evidence>
<feature type="domain" description="Metallo-beta-lactamase" evidence="1">
    <location>
        <begin position="42"/>
        <end position="123"/>
    </location>
</feature>
<evidence type="ECO:0000313" key="3">
    <source>
        <dbReference type="Proteomes" id="UP000260983"/>
    </source>
</evidence>
<accession>A0A3E5BDZ8</accession>
<sequence length="422" mass="47906">MKRNILFLVTIFCTIWIVAQEQFPTWKKGYLDIHHINTGRGSCAFLIMPDGTNMMIDAGDFDNESFDAKYAPMFAPQVFPNSSYTAGSSIINYIINLLGRNKPEIDYFLLTHFHSDHYGSVRDASGTSENGYRLTGLTEVGDVIPIKTYVDRDYPDYNFPVDLRTNKSGNGGVEFVTFQNLLKFLDYQKEYCGMKQEKFEIGSNKQFALKKEPKSYPGFEIRNIKSNNLLWTGKGRNTIPLFSKEELLSKDGRFNDNQMSTALVVTYGKFRYYAGGDNSGLVDQDHAEWYDIETPMAPRIGKVSAMSLNHHSNRDATNKNFLDVLDPKVVVAQSWSPDHPGPEVGQRLLSKNVGTQKRDVFMTYYHDETGIGIGPWFSRGIKAKEGHIVIRVYPDGKYDVFVLDARKSNLTIVKKFGPYVSE</sequence>
<dbReference type="Proteomes" id="UP000260983">
    <property type="component" value="Unassembled WGS sequence"/>
</dbReference>
<organism evidence="2 3">
    <name type="scientific">Bacteroides oleiciplenus</name>
    <dbReference type="NCBI Taxonomy" id="626931"/>
    <lineage>
        <taxon>Bacteria</taxon>
        <taxon>Pseudomonadati</taxon>
        <taxon>Bacteroidota</taxon>
        <taxon>Bacteroidia</taxon>
        <taxon>Bacteroidales</taxon>
        <taxon>Bacteroidaceae</taxon>
        <taxon>Bacteroides</taxon>
    </lineage>
</organism>
<dbReference type="PANTHER" id="PTHR30619">
    <property type="entry name" value="DNA INTERNALIZATION/COMPETENCE PROTEIN COMEC/REC2"/>
    <property type="match status" value="1"/>
</dbReference>
<dbReference type="Pfam" id="PF00753">
    <property type="entry name" value="Lactamase_B"/>
    <property type="match status" value="1"/>
</dbReference>
<name>A0A3E5BDZ8_9BACE</name>
<gene>
    <name evidence="2" type="ORF">DXB65_09910</name>
</gene>
<dbReference type="RefSeq" id="WP_117724136.1">
    <property type="nucleotide sequence ID" value="NZ_QSUL01000006.1"/>
</dbReference>
<reference evidence="2 3" key="1">
    <citation type="submission" date="2018-08" db="EMBL/GenBank/DDBJ databases">
        <title>A genome reference for cultivated species of the human gut microbiota.</title>
        <authorList>
            <person name="Zou Y."/>
            <person name="Xue W."/>
            <person name="Luo G."/>
        </authorList>
    </citation>
    <scope>NUCLEOTIDE SEQUENCE [LARGE SCALE GENOMIC DNA]</scope>
    <source>
        <strain evidence="2 3">OM05-15BH</strain>
    </source>
</reference>
<dbReference type="GO" id="GO:0016787">
    <property type="term" value="F:hydrolase activity"/>
    <property type="evidence" value="ECO:0007669"/>
    <property type="project" value="UniProtKB-KW"/>
</dbReference>
<dbReference type="Gene3D" id="3.60.15.10">
    <property type="entry name" value="Ribonuclease Z/Hydroxyacylglutathione hydrolase-like"/>
    <property type="match status" value="1"/>
</dbReference>
<dbReference type="InterPro" id="IPR036866">
    <property type="entry name" value="RibonucZ/Hydroxyglut_hydro"/>
</dbReference>
<comment type="caution">
    <text evidence="2">The sequence shown here is derived from an EMBL/GenBank/DDBJ whole genome shotgun (WGS) entry which is preliminary data.</text>
</comment>
<dbReference type="EMBL" id="QSUL01000006">
    <property type="protein sequence ID" value="RGN35832.1"/>
    <property type="molecule type" value="Genomic_DNA"/>
</dbReference>
<protein>
    <submittedName>
        <fullName evidence="2">MBL fold metallo-hydrolase</fullName>
    </submittedName>
</protein>
<dbReference type="PANTHER" id="PTHR30619:SF1">
    <property type="entry name" value="RECOMBINATION PROTEIN 2"/>
    <property type="match status" value="1"/>
</dbReference>
<dbReference type="InterPro" id="IPR052159">
    <property type="entry name" value="Competence_DNA_uptake"/>
</dbReference>
<keyword evidence="2" id="KW-0378">Hydrolase</keyword>
<dbReference type="InterPro" id="IPR001279">
    <property type="entry name" value="Metallo-B-lactamas"/>
</dbReference>
<dbReference type="SUPFAM" id="SSF56281">
    <property type="entry name" value="Metallo-hydrolase/oxidoreductase"/>
    <property type="match status" value="1"/>
</dbReference>
<proteinExistence type="predicted"/>
<evidence type="ECO:0000313" key="2">
    <source>
        <dbReference type="EMBL" id="RGN35832.1"/>
    </source>
</evidence>
<dbReference type="AlphaFoldDB" id="A0A3E5BDZ8"/>